<name>A0ABP8NBN3_9BACT</name>
<comment type="caution">
    <text evidence="5">The sequence shown here is derived from an EMBL/GenBank/DDBJ whole genome shotgun (WGS) entry which is preliminary data.</text>
</comment>
<reference evidence="6" key="1">
    <citation type="journal article" date="2019" name="Int. J. Syst. Evol. Microbiol.">
        <title>The Global Catalogue of Microorganisms (GCM) 10K type strain sequencing project: providing services to taxonomists for standard genome sequencing and annotation.</title>
        <authorList>
            <consortium name="The Broad Institute Genomics Platform"/>
            <consortium name="The Broad Institute Genome Sequencing Center for Infectious Disease"/>
            <person name="Wu L."/>
            <person name="Ma J."/>
        </authorList>
    </citation>
    <scope>NUCLEOTIDE SEQUENCE [LARGE SCALE GENOMIC DNA]</scope>
    <source>
        <strain evidence="6">JCM 32105</strain>
    </source>
</reference>
<evidence type="ECO:0000259" key="3">
    <source>
        <dbReference type="Pfam" id="PF01887"/>
    </source>
</evidence>
<comment type="similarity">
    <text evidence="2">Belongs to the SAM hydrolase / SAM-dependent halogenase family.</text>
</comment>
<dbReference type="InterPro" id="IPR002747">
    <property type="entry name" value="SAM_OH_AdoTrfase"/>
</dbReference>
<dbReference type="InterPro" id="IPR023227">
    <property type="entry name" value="SAM_OH_AdoTrfase_C_sf"/>
</dbReference>
<organism evidence="5 6">
    <name type="scientific">Nemorincola caseinilytica</name>
    <dbReference type="NCBI Taxonomy" id="2054315"/>
    <lineage>
        <taxon>Bacteria</taxon>
        <taxon>Pseudomonadati</taxon>
        <taxon>Bacteroidota</taxon>
        <taxon>Chitinophagia</taxon>
        <taxon>Chitinophagales</taxon>
        <taxon>Chitinophagaceae</taxon>
        <taxon>Nemorincola</taxon>
    </lineage>
</organism>
<dbReference type="PANTHER" id="PTHR35092:SF1">
    <property type="entry name" value="CHLORINASE MJ1651"/>
    <property type="match status" value="1"/>
</dbReference>
<dbReference type="Pfam" id="PF20257">
    <property type="entry name" value="SAM_HAT_C"/>
    <property type="match status" value="1"/>
</dbReference>
<evidence type="ECO:0000313" key="5">
    <source>
        <dbReference type="EMBL" id="GAA4463190.1"/>
    </source>
</evidence>
<dbReference type="EMBL" id="BAABFA010000008">
    <property type="protein sequence ID" value="GAA4463190.1"/>
    <property type="molecule type" value="Genomic_DNA"/>
</dbReference>
<dbReference type="SUPFAM" id="SSF101852">
    <property type="entry name" value="Bacterial fluorinating enzyme, C-terminal domain"/>
    <property type="match status" value="1"/>
</dbReference>
<proteinExistence type="inferred from homology"/>
<feature type="domain" description="S-adenosyl-l-methionine hydroxide adenosyltransferase C-terminal" evidence="4">
    <location>
        <begin position="166"/>
        <end position="272"/>
    </location>
</feature>
<dbReference type="Pfam" id="PF01887">
    <property type="entry name" value="SAM_HAT_N"/>
    <property type="match status" value="1"/>
</dbReference>
<protein>
    <recommendedName>
        <fullName evidence="7">S-adenosyl-l-methionine hydroxide adenosyltransferase</fullName>
    </recommendedName>
</protein>
<sequence length="284" mass="31506">MMVTLITDLGTRDPALATVRGTLLSALPHAQLTDLTHHIPPQSQREAAHILASAWHYFPAGTVHIAPVALFVGSRPSMALIAWQGHYFIAPDNGLLPLALGDEAAALACLCHTYGKPYHTGTWIQDAARMLQRIHAADPLPHTPISLQALKPLLPLQTTGASVDCRVLRVDRYGNVTFDIRRHEFEELVGMKEFGIEVILNVAQDAPTMLYEQENDKKQKRVKIEQIAAISHHYNDVPVGHSLCRFNKAGHMEIAVNHGSAAERLLLDTSDPSRLYYNTVRIRF</sequence>
<feature type="domain" description="S-adenosyl-l-methionine hydroxide adenosyltransferase N-terminal" evidence="3">
    <location>
        <begin position="3"/>
        <end position="103"/>
    </location>
</feature>
<evidence type="ECO:0000259" key="4">
    <source>
        <dbReference type="Pfam" id="PF20257"/>
    </source>
</evidence>
<dbReference type="Gene3D" id="2.40.30.90">
    <property type="entry name" value="Bacterial fluorinating enzyme like"/>
    <property type="match status" value="1"/>
</dbReference>
<evidence type="ECO:0008006" key="7">
    <source>
        <dbReference type="Google" id="ProtNLM"/>
    </source>
</evidence>
<evidence type="ECO:0000313" key="6">
    <source>
        <dbReference type="Proteomes" id="UP001500067"/>
    </source>
</evidence>
<dbReference type="InterPro" id="IPR046469">
    <property type="entry name" value="SAM_HAT_N"/>
</dbReference>
<accession>A0ABP8NBN3</accession>
<keyword evidence="6" id="KW-1185">Reference proteome</keyword>
<dbReference type="RefSeq" id="WP_345079798.1">
    <property type="nucleotide sequence ID" value="NZ_BAABFA010000008.1"/>
</dbReference>
<dbReference type="Proteomes" id="UP001500067">
    <property type="component" value="Unassembled WGS sequence"/>
</dbReference>
<evidence type="ECO:0000256" key="2">
    <source>
        <dbReference type="ARBA" id="ARBA00024035"/>
    </source>
</evidence>
<gene>
    <name evidence="5" type="ORF">GCM10023093_11110</name>
</gene>
<evidence type="ECO:0000256" key="1">
    <source>
        <dbReference type="ARBA" id="ARBA00022691"/>
    </source>
</evidence>
<dbReference type="InterPro" id="IPR046470">
    <property type="entry name" value="SAM_HAT_C"/>
</dbReference>
<dbReference type="InterPro" id="IPR023228">
    <property type="entry name" value="SAM_OH_AdoTrfase_N_sf"/>
</dbReference>
<dbReference type="PANTHER" id="PTHR35092">
    <property type="entry name" value="CHLORINASE MJ1651"/>
    <property type="match status" value="1"/>
</dbReference>
<dbReference type="PIRSF" id="PIRSF006779">
    <property type="entry name" value="UCP006779"/>
    <property type="match status" value="1"/>
</dbReference>
<dbReference type="Gene3D" id="3.40.50.10790">
    <property type="entry name" value="S-adenosyl-l-methionine hydroxide adenosyltransferase, N-terminal"/>
    <property type="match status" value="1"/>
</dbReference>
<dbReference type="SUPFAM" id="SSF102522">
    <property type="entry name" value="Bacterial fluorinating enzyme, N-terminal domain"/>
    <property type="match status" value="1"/>
</dbReference>
<keyword evidence="1" id="KW-0949">S-adenosyl-L-methionine</keyword>